<keyword evidence="1" id="KW-0812">Transmembrane</keyword>
<keyword evidence="3" id="KW-1185">Reference proteome</keyword>
<accession>A0A1Y5TPN1</accession>
<reference evidence="2 3" key="1">
    <citation type="submission" date="2017-03" db="EMBL/GenBank/DDBJ databases">
        <authorList>
            <person name="Afonso C.L."/>
            <person name="Miller P.J."/>
            <person name="Scott M.A."/>
            <person name="Spackman E."/>
            <person name="Goraichik I."/>
            <person name="Dimitrov K.M."/>
            <person name="Suarez D.L."/>
            <person name="Swayne D.E."/>
        </authorList>
    </citation>
    <scope>NUCLEOTIDE SEQUENCE [LARGE SCALE GENOMIC DNA]</scope>
    <source>
        <strain evidence="2 3">CECT 7639</strain>
    </source>
</reference>
<evidence type="ECO:0000313" key="2">
    <source>
        <dbReference type="EMBL" id="SLN65363.1"/>
    </source>
</evidence>
<dbReference type="Proteomes" id="UP000193077">
    <property type="component" value="Unassembled WGS sequence"/>
</dbReference>
<keyword evidence="1" id="KW-1133">Transmembrane helix</keyword>
<sequence length="165" mass="17983">MTEITRNTEFNSDIIISLVTAPFATLLVTLGFYIAAITVAAVVELFVDVPKYLSDIVEFFGAASFVTVFAIPFGFVQFVLIGGWVLRRYLAAHTPNPVVIAVLALAANSMAFGLLYGLSTLATLDGFSVFMKLFLFMGAIFAPVWGCVAGLLIRHRQTQRNQSHV</sequence>
<organism evidence="2 3">
    <name type="scientific">Falsiruegeria litorea R37</name>
    <dbReference type="NCBI Taxonomy" id="1200284"/>
    <lineage>
        <taxon>Bacteria</taxon>
        <taxon>Pseudomonadati</taxon>
        <taxon>Pseudomonadota</taxon>
        <taxon>Alphaproteobacteria</taxon>
        <taxon>Rhodobacterales</taxon>
        <taxon>Roseobacteraceae</taxon>
        <taxon>Falsiruegeria</taxon>
    </lineage>
</organism>
<protein>
    <submittedName>
        <fullName evidence="2">Uncharacterized protein</fullName>
    </submittedName>
</protein>
<keyword evidence="1" id="KW-0472">Membrane</keyword>
<dbReference type="AlphaFoldDB" id="A0A1Y5TPN1"/>
<feature type="transmembrane region" description="Helical" evidence="1">
    <location>
        <begin position="21"/>
        <end position="47"/>
    </location>
</feature>
<dbReference type="OrthoDB" id="7861921at2"/>
<feature type="transmembrane region" description="Helical" evidence="1">
    <location>
        <begin position="130"/>
        <end position="153"/>
    </location>
</feature>
<gene>
    <name evidence="2" type="ORF">TRL7639_03685</name>
</gene>
<evidence type="ECO:0000313" key="3">
    <source>
        <dbReference type="Proteomes" id="UP000193077"/>
    </source>
</evidence>
<feature type="transmembrane region" description="Helical" evidence="1">
    <location>
        <begin position="59"/>
        <end position="86"/>
    </location>
</feature>
<dbReference type="EMBL" id="FWFO01000004">
    <property type="protein sequence ID" value="SLN65363.1"/>
    <property type="molecule type" value="Genomic_DNA"/>
</dbReference>
<feature type="transmembrane region" description="Helical" evidence="1">
    <location>
        <begin position="98"/>
        <end position="118"/>
    </location>
</feature>
<proteinExistence type="predicted"/>
<dbReference type="RefSeq" id="WP_085797336.1">
    <property type="nucleotide sequence ID" value="NZ_FWFO01000004.1"/>
</dbReference>
<evidence type="ECO:0000256" key="1">
    <source>
        <dbReference type="SAM" id="Phobius"/>
    </source>
</evidence>
<name>A0A1Y5TPN1_9RHOB</name>